<gene>
    <name evidence="1" type="ORF">QFC20_005311</name>
</gene>
<name>A0ACC2VP91_9TREE</name>
<protein>
    <submittedName>
        <fullName evidence="1">Uncharacterized protein</fullName>
    </submittedName>
</protein>
<sequence length="463" mass="52279">IHARSLLPCQDTPSIKSTYSARVKSTIPVLLSALRKSPAVELHHGGMEVGKDVVEYVYDQPVPIPSYLIAIASGNLVYKAFPQVPGKKWTAGVWTEPEGIDDAYWEFSQDIGRYISIAEDLTTPYTWGVYDTLVLPPSFPYGVVVGKGMENTCLTFVTPVLIAHDRSLTDVCAHEIAPRGFGADLRCVGWARSYIIGRKLLRDALKEMPARYQKLVIDYERYADPDDGFSTVPYDKGSNFLLHIERQLGGLEVFRPYIKAYIKKFSGNVVTTEEWRAHLYDFFGSQENGKEYVNKLDEIKWDECYELANRWKAASKKDDYAEFSPKDIQDLTASQKIVFLERLQSEKALPVSTLKALDKVYSLDASTNGEIRLRWYGLALPAGTEWAESAAAWVVDQGRMKMCRVSFQMSSVHGYGPYVICSQTIYRLLYAVAPKLAQDTFKAHAAFYHPIARKMIAKDLKLE</sequence>
<evidence type="ECO:0000313" key="1">
    <source>
        <dbReference type="EMBL" id="KAJ9100895.1"/>
    </source>
</evidence>
<reference evidence="1" key="1">
    <citation type="submission" date="2023-04" db="EMBL/GenBank/DDBJ databases">
        <title>Draft Genome sequencing of Naganishia species isolated from polar environments using Oxford Nanopore Technology.</title>
        <authorList>
            <person name="Leo P."/>
            <person name="Venkateswaran K."/>
        </authorList>
    </citation>
    <scope>NUCLEOTIDE SEQUENCE</scope>
    <source>
        <strain evidence="1">MNA-CCFEE 5262</strain>
    </source>
</reference>
<feature type="non-terminal residue" evidence="1">
    <location>
        <position position="1"/>
    </location>
</feature>
<evidence type="ECO:0000313" key="2">
    <source>
        <dbReference type="Proteomes" id="UP001230649"/>
    </source>
</evidence>
<dbReference type="Proteomes" id="UP001230649">
    <property type="component" value="Unassembled WGS sequence"/>
</dbReference>
<comment type="caution">
    <text evidence="1">The sequence shown here is derived from an EMBL/GenBank/DDBJ whole genome shotgun (WGS) entry which is preliminary data.</text>
</comment>
<organism evidence="1 2">
    <name type="scientific">Naganishia adeliensis</name>
    <dbReference type="NCBI Taxonomy" id="92952"/>
    <lineage>
        <taxon>Eukaryota</taxon>
        <taxon>Fungi</taxon>
        <taxon>Dikarya</taxon>
        <taxon>Basidiomycota</taxon>
        <taxon>Agaricomycotina</taxon>
        <taxon>Tremellomycetes</taxon>
        <taxon>Filobasidiales</taxon>
        <taxon>Filobasidiaceae</taxon>
        <taxon>Naganishia</taxon>
    </lineage>
</organism>
<proteinExistence type="predicted"/>
<accession>A0ACC2VP91</accession>
<keyword evidence="2" id="KW-1185">Reference proteome</keyword>
<dbReference type="EMBL" id="JASBWS010000072">
    <property type="protein sequence ID" value="KAJ9100895.1"/>
    <property type="molecule type" value="Genomic_DNA"/>
</dbReference>